<evidence type="ECO:0000256" key="4">
    <source>
        <dbReference type="ARBA" id="ARBA00022692"/>
    </source>
</evidence>
<dbReference type="InterPro" id="IPR014046">
    <property type="entry name" value="C-di-AMP_synthase"/>
</dbReference>
<dbReference type="GO" id="GO:0106408">
    <property type="term" value="F:diadenylate cyclase activity"/>
    <property type="evidence" value="ECO:0007669"/>
    <property type="project" value="UniProtKB-EC"/>
</dbReference>
<evidence type="ECO:0000313" key="12">
    <source>
        <dbReference type="EMBL" id="MST97776.1"/>
    </source>
</evidence>
<dbReference type="Pfam" id="PF19293">
    <property type="entry name" value="CdaA_N"/>
    <property type="match status" value="1"/>
</dbReference>
<evidence type="ECO:0000256" key="6">
    <source>
        <dbReference type="ARBA" id="ARBA00022741"/>
    </source>
</evidence>
<dbReference type="NCBIfam" id="TIGR00159">
    <property type="entry name" value="diadenylate cyclase CdaA"/>
    <property type="match status" value="1"/>
</dbReference>
<keyword evidence="7 10" id="KW-0067">ATP-binding</keyword>
<evidence type="ECO:0000256" key="9">
    <source>
        <dbReference type="ARBA" id="ARBA00023136"/>
    </source>
</evidence>
<keyword evidence="4 10" id="KW-0812">Transmembrane</keyword>
<feature type="transmembrane region" description="Helical" evidence="10">
    <location>
        <begin position="43"/>
        <end position="61"/>
    </location>
</feature>
<feature type="transmembrane region" description="Helical" evidence="10">
    <location>
        <begin position="67"/>
        <end position="87"/>
    </location>
</feature>
<comment type="caution">
    <text evidence="12">The sequence shown here is derived from an EMBL/GenBank/DDBJ whole genome shotgun (WGS) entry which is preliminary data.</text>
</comment>
<accession>A0A844G336</accession>
<keyword evidence="2 10" id="KW-1003">Cell membrane</keyword>
<organism evidence="12 13">
    <name type="scientific">Victivallis lenta</name>
    <dbReference type="NCBI Taxonomy" id="2606640"/>
    <lineage>
        <taxon>Bacteria</taxon>
        <taxon>Pseudomonadati</taxon>
        <taxon>Lentisphaerota</taxon>
        <taxon>Lentisphaeria</taxon>
        <taxon>Victivallales</taxon>
        <taxon>Victivallaceae</taxon>
        <taxon>Victivallis</taxon>
    </lineage>
</organism>
<comment type="function">
    <text evidence="10">Catalyzes the condensation of 2 ATP molecules into cyclic di-AMP (c-di-AMP), a second messenger used to regulate differing processes in different bacteria.</text>
</comment>
<dbReference type="InterPro" id="IPR036888">
    <property type="entry name" value="DNA_integrity_DisA_N_sf"/>
</dbReference>
<keyword evidence="5 10" id="KW-0548">Nucleotidyltransferase</keyword>
<dbReference type="Gene3D" id="3.40.1700.10">
    <property type="entry name" value="DNA integrity scanning protein, DisA, N-terminal domain"/>
    <property type="match status" value="1"/>
</dbReference>
<dbReference type="InterPro" id="IPR034701">
    <property type="entry name" value="CdaA"/>
</dbReference>
<comment type="similarity">
    <text evidence="10">Belongs to the adenylate cyclase family. DacA/CdaA subfamily.</text>
</comment>
<evidence type="ECO:0000259" key="11">
    <source>
        <dbReference type="PROSITE" id="PS51794"/>
    </source>
</evidence>
<feature type="domain" description="DAC" evidence="11">
    <location>
        <begin position="88"/>
        <end position="242"/>
    </location>
</feature>
<dbReference type="RefSeq" id="WP_154418859.1">
    <property type="nucleotide sequence ID" value="NZ_CALXOB010000032.1"/>
</dbReference>
<evidence type="ECO:0000256" key="1">
    <source>
        <dbReference type="ARBA" id="ARBA00000877"/>
    </source>
</evidence>
<dbReference type="GO" id="GO:0005524">
    <property type="term" value="F:ATP binding"/>
    <property type="evidence" value="ECO:0007669"/>
    <property type="project" value="UniProtKB-UniRule"/>
</dbReference>
<dbReference type="PROSITE" id="PS51794">
    <property type="entry name" value="DAC"/>
    <property type="match status" value="1"/>
</dbReference>
<feature type="transmembrane region" description="Helical" evidence="10">
    <location>
        <begin position="12"/>
        <end position="31"/>
    </location>
</feature>
<evidence type="ECO:0000256" key="2">
    <source>
        <dbReference type="ARBA" id="ARBA00022475"/>
    </source>
</evidence>
<keyword evidence="8 10" id="KW-1133">Transmembrane helix</keyword>
<evidence type="ECO:0000256" key="5">
    <source>
        <dbReference type="ARBA" id="ARBA00022695"/>
    </source>
</evidence>
<dbReference type="InterPro" id="IPR050338">
    <property type="entry name" value="DisA"/>
</dbReference>
<evidence type="ECO:0000256" key="3">
    <source>
        <dbReference type="ARBA" id="ARBA00022679"/>
    </source>
</evidence>
<dbReference type="InterPro" id="IPR045585">
    <property type="entry name" value="CdaA_N"/>
</dbReference>
<comment type="subunit">
    <text evidence="10">Probably a homodimer.</text>
</comment>
<dbReference type="PANTHER" id="PTHR34185">
    <property type="entry name" value="DIADENYLATE CYCLASE"/>
    <property type="match status" value="1"/>
</dbReference>
<evidence type="ECO:0000256" key="7">
    <source>
        <dbReference type="ARBA" id="ARBA00022840"/>
    </source>
</evidence>
<reference evidence="12 13" key="1">
    <citation type="submission" date="2019-08" db="EMBL/GenBank/DDBJ databases">
        <title>In-depth cultivation of the pig gut microbiome towards novel bacterial diversity and tailored functional studies.</title>
        <authorList>
            <person name="Wylensek D."/>
            <person name="Hitch T.C.A."/>
            <person name="Clavel T."/>
        </authorList>
    </citation>
    <scope>NUCLEOTIDE SEQUENCE [LARGE SCALE GENOMIC DNA]</scope>
    <source>
        <strain evidence="12 13">BBE-744-WT-12</strain>
    </source>
</reference>
<evidence type="ECO:0000313" key="13">
    <source>
        <dbReference type="Proteomes" id="UP000435649"/>
    </source>
</evidence>
<dbReference type="AlphaFoldDB" id="A0A844G336"/>
<evidence type="ECO:0000256" key="10">
    <source>
        <dbReference type="HAMAP-Rule" id="MF_01499"/>
    </source>
</evidence>
<dbReference type="GO" id="GO:0006171">
    <property type="term" value="P:cAMP biosynthetic process"/>
    <property type="evidence" value="ECO:0007669"/>
    <property type="project" value="InterPro"/>
</dbReference>
<keyword evidence="13" id="KW-1185">Reference proteome</keyword>
<dbReference type="GO" id="GO:0004016">
    <property type="term" value="F:adenylate cyclase activity"/>
    <property type="evidence" value="ECO:0007669"/>
    <property type="project" value="UniProtKB-UniRule"/>
</dbReference>
<dbReference type="EC" id="2.7.7.85" evidence="10"/>
<dbReference type="InterPro" id="IPR003390">
    <property type="entry name" value="DNA_integrity_scan_DisA_N"/>
</dbReference>
<dbReference type="PIRSF" id="PIRSF004793">
    <property type="entry name" value="UCP004793"/>
    <property type="match status" value="1"/>
</dbReference>
<protein>
    <recommendedName>
        <fullName evidence="10">Diadenylate cyclase</fullName>
        <shortName evidence="10">DAC</shortName>
        <ecNumber evidence="10">2.7.7.85</ecNumber>
    </recommendedName>
    <alternativeName>
        <fullName evidence="10">Cyclic-di-AMP synthase</fullName>
        <shortName evidence="10">c-di-AMP synthase</shortName>
    </alternativeName>
</protein>
<gene>
    <name evidence="10" type="primary">dacA</name>
    <name evidence="12" type="ORF">FYJ85_12075</name>
</gene>
<keyword evidence="6 10" id="KW-0547">Nucleotide-binding</keyword>
<dbReference type="HAMAP" id="MF_01499">
    <property type="entry name" value="DacA"/>
    <property type="match status" value="1"/>
</dbReference>
<dbReference type="SUPFAM" id="SSF143597">
    <property type="entry name" value="YojJ-like"/>
    <property type="match status" value="1"/>
</dbReference>
<keyword evidence="3 10" id="KW-0808">Transferase</keyword>
<dbReference type="EMBL" id="VUNS01000012">
    <property type="protein sequence ID" value="MST97776.1"/>
    <property type="molecule type" value="Genomic_DNA"/>
</dbReference>
<name>A0A844G336_9BACT</name>
<proteinExistence type="inferred from homology"/>
<dbReference type="FunFam" id="3.40.1700.10:FF:000002">
    <property type="entry name" value="Diadenylate cyclase"/>
    <property type="match status" value="1"/>
</dbReference>
<sequence>MLDTLVSVPNAVIIDYLKMFLEIFILTVVIYKTLHYLRGARGASVLAGITILLLVLTLLSKKLNLDVLNWLLTGIWGTLGAAVVIIFQPELRRAFAQLGSFSFFQGKRRREIITEIVNAAVNMSRRKCGALMVIERRIGLQNLVDDSVRLDIKVNAMVLESIFYPNSPLHDGAVIIRDDRIVAARAILPLTRAENISIRLGTRHRASLGVSEETDAVTVVVSEETGAISVACRGVLHRDLTGEELANYLEKLIILEQDDTDLAETVQMLEEQADRRDKTPGKGGA</sequence>
<keyword evidence="9 10" id="KW-0472">Membrane</keyword>
<dbReference type="Proteomes" id="UP000435649">
    <property type="component" value="Unassembled WGS sequence"/>
</dbReference>
<comment type="catalytic activity">
    <reaction evidence="1 10">
        <text>2 ATP = 3',3'-c-di-AMP + 2 diphosphate</text>
        <dbReference type="Rhea" id="RHEA:35655"/>
        <dbReference type="ChEBI" id="CHEBI:30616"/>
        <dbReference type="ChEBI" id="CHEBI:33019"/>
        <dbReference type="ChEBI" id="CHEBI:71500"/>
        <dbReference type="EC" id="2.7.7.85"/>
    </reaction>
</comment>
<evidence type="ECO:0000256" key="8">
    <source>
        <dbReference type="ARBA" id="ARBA00022989"/>
    </source>
</evidence>
<dbReference type="Pfam" id="PF02457">
    <property type="entry name" value="DAC"/>
    <property type="match status" value="1"/>
</dbReference>
<comment type="caution">
    <text evidence="10">Lacks conserved residue(s) required for the propagation of feature annotation.</text>
</comment>
<dbReference type="PANTHER" id="PTHR34185:SF1">
    <property type="entry name" value="DIADENYLATE CYCLASE"/>
    <property type="match status" value="1"/>
</dbReference>